<evidence type="ECO:0000256" key="1">
    <source>
        <dbReference type="SAM" id="MobiDB-lite"/>
    </source>
</evidence>
<proteinExistence type="predicted"/>
<dbReference type="EMBL" id="OBMM01000005">
    <property type="protein sequence ID" value="SOC27411.1"/>
    <property type="molecule type" value="Genomic_DNA"/>
</dbReference>
<feature type="chain" id="PRO_5013035550" evidence="2">
    <location>
        <begin position="29"/>
        <end position="182"/>
    </location>
</feature>
<name>A0A285TTL4_9PROT</name>
<dbReference type="PROSITE" id="PS51257">
    <property type="entry name" value="PROKAR_LIPOPROTEIN"/>
    <property type="match status" value="1"/>
</dbReference>
<feature type="region of interest" description="Disordered" evidence="1">
    <location>
        <begin position="46"/>
        <end position="68"/>
    </location>
</feature>
<accession>A0A285TTL4</accession>
<sequence length="182" mass="19854">MSYRRLCGFVVVAIALACFSMISLHAEAEVADGDVSESVTIQVVPREKRLEPKKNAPPHPEVAKVKPKADSSLDTVESLVQAFTGNDARRERSCIILITERKDGGFRTGLPFVVPTSTYQDCIDVGTGLAAGLDELTNIVWMSDEGSRAASCISRSSREPFEHLCVHRAVPDEKDTSSQSFQ</sequence>
<evidence type="ECO:0000256" key="2">
    <source>
        <dbReference type="SAM" id="SignalP"/>
    </source>
</evidence>
<reference evidence="3 4" key="1">
    <citation type="submission" date="2017-08" db="EMBL/GenBank/DDBJ databases">
        <authorList>
            <person name="de Groot N.N."/>
        </authorList>
    </citation>
    <scope>NUCLEOTIDE SEQUENCE [LARGE SCALE GENOMIC DNA]</scope>
    <source>
        <strain evidence="3 4">USBA 78</strain>
    </source>
</reference>
<dbReference type="AlphaFoldDB" id="A0A285TTL4"/>
<gene>
    <name evidence="3" type="ORF">SAMN05428964_105404</name>
</gene>
<keyword evidence="2" id="KW-0732">Signal</keyword>
<feature type="signal peptide" evidence="2">
    <location>
        <begin position="1"/>
        <end position="28"/>
    </location>
</feature>
<protein>
    <submittedName>
        <fullName evidence="3">Uncharacterized protein</fullName>
    </submittedName>
</protein>
<evidence type="ECO:0000313" key="3">
    <source>
        <dbReference type="EMBL" id="SOC27411.1"/>
    </source>
</evidence>
<organism evidence="3 4">
    <name type="scientific">Thalassospira xiamenensis</name>
    <dbReference type="NCBI Taxonomy" id="220697"/>
    <lineage>
        <taxon>Bacteria</taxon>
        <taxon>Pseudomonadati</taxon>
        <taxon>Pseudomonadota</taxon>
        <taxon>Alphaproteobacteria</taxon>
        <taxon>Rhodospirillales</taxon>
        <taxon>Thalassospiraceae</taxon>
        <taxon>Thalassospira</taxon>
    </lineage>
</organism>
<dbReference type="Proteomes" id="UP000219068">
    <property type="component" value="Unassembled WGS sequence"/>
</dbReference>
<dbReference type="RefSeq" id="WP_097052933.1">
    <property type="nucleotide sequence ID" value="NZ_OBMM01000005.1"/>
</dbReference>
<evidence type="ECO:0000313" key="4">
    <source>
        <dbReference type="Proteomes" id="UP000219068"/>
    </source>
</evidence>